<reference evidence="2 3" key="1">
    <citation type="submission" date="2010-03" db="EMBL/GenBank/DDBJ databases">
        <title>The genome sequence of Alistipes shahii WAL 8301.</title>
        <authorList>
            <consortium name="metaHIT consortium -- http://www.metahit.eu/"/>
            <person name="Pajon A."/>
            <person name="Turner K."/>
            <person name="Parkhill J."/>
        </authorList>
    </citation>
    <scope>NUCLEOTIDE SEQUENCE [LARGE SCALE GENOMIC DNA]</scope>
    <source>
        <strain evidence="2 3">WAL 8301</strain>
    </source>
</reference>
<dbReference type="Proteomes" id="UP000008794">
    <property type="component" value="Chromosome"/>
</dbReference>
<evidence type="ECO:0000313" key="2">
    <source>
        <dbReference type="EMBL" id="CBK65052.1"/>
    </source>
</evidence>
<evidence type="ECO:0008006" key="4">
    <source>
        <dbReference type="Google" id="ProtNLM"/>
    </source>
</evidence>
<dbReference type="EMBL" id="FP929032">
    <property type="protein sequence ID" value="CBK65052.1"/>
    <property type="molecule type" value="Genomic_DNA"/>
</dbReference>
<dbReference type="PATRIC" id="fig|717959.3.peg.1455"/>
<organism evidence="2 3">
    <name type="scientific">Alistipes shahii WAL 8301</name>
    <dbReference type="NCBI Taxonomy" id="717959"/>
    <lineage>
        <taxon>Bacteria</taxon>
        <taxon>Pseudomonadati</taxon>
        <taxon>Bacteroidota</taxon>
        <taxon>Bacteroidia</taxon>
        <taxon>Bacteroidales</taxon>
        <taxon>Rikenellaceae</taxon>
        <taxon>Alistipes</taxon>
    </lineage>
</organism>
<accession>D4IQ40</accession>
<proteinExistence type="predicted"/>
<dbReference type="HOGENOM" id="CLU_1451718_0_0_10"/>
<keyword evidence="1" id="KW-0732">Signal</keyword>
<sequence length="193" mass="20879">MMKKILFLMAATAMMWGCDAVKAQTLEPEFEGEVVGVFPDGSSKKLEKHNVRMRTGAGVYIAGFAASKSKTKVLVEGGSASVRFDAAQPIALIVRAKDNKADPMSIVRVFRMKSTKKNRSAVISAVGSFSVNSNTMDYLRFSAEKYGESSYRLTFDERPAGEYGIIVSNPNNVDEKMVIVSAFAIDGGAAAKE</sequence>
<reference evidence="2 3" key="2">
    <citation type="submission" date="2010-03" db="EMBL/GenBank/DDBJ databases">
        <authorList>
            <person name="Pajon A."/>
        </authorList>
    </citation>
    <scope>NUCLEOTIDE SEQUENCE [LARGE SCALE GENOMIC DNA]</scope>
    <source>
        <strain evidence="2 3">WAL 8301</strain>
    </source>
</reference>
<evidence type="ECO:0000256" key="1">
    <source>
        <dbReference type="SAM" id="SignalP"/>
    </source>
</evidence>
<name>D4IQ40_9BACT</name>
<feature type="signal peptide" evidence="1">
    <location>
        <begin position="1"/>
        <end position="23"/>
    </location>
</feature>
<feature type="chain" id="PRO_5003059460" description="DUF4397 domain-containing protein" evidence="1">
    <location>
        <begin position="24"/>
        <end position="193"/>
    </location>
</feature>
<protein>
    <recommendedName>
        <fullName evidence="4">DUF4397 domain-containing protein</fullName>
    </recommendedName>
</protein>
<dbReference type="KEGG" id="ash:AL1_29470"/>
<evidence type="ECO:0000313" key="3">
    <source>
        <dbReference type="Proteomes" id="UP000008794"/>
    </source>
</evidence>
<dbReference type="AlphaFoldDB" id="D4IQ40"/>
<keyword evidence="3" id="KW-1185">Reference proteome</keyword>
<gene>
    <name evidence="2" type="ORF">AL1_29470</name>
</gene>